<dbReference type="EMBL" id="AWVJ01000035">
    <property type="protein sequence ID" value="ERK51078.1"/>
    <property type="molecule type" value="Genomic_DNA"/>
</dbReference>
<evidence type="ECO:0000313" key="1">
    <source>
        <dbReference type="EMBL" id="ERK51078.1"/>
    </source>
</evidence>
<name>U2RBX1_EUBRA</name>
<dbReference type="AlphaFoldDB" id="U2RBX1"/>
<dbReference type="RefSeq" id="WP_021740214.1">
    <property type="nucleotide sequence ID" value="NZ_KI271174.1"/>
</dbReference>
<dbReference type="eggNOG" id="ENOG5034AJ3">
    <property type="taxonomic scope" value="Bacteria"/>
</dbReference>
<gene>
    <name evidence="1" type="ORF">HMPREF0373_00472</name>
</gene>
<sequence length="127" mass="14300">MTNAGLKFINDAMASAQIPYEFMEYTSSIDSISAYWVGEYNEVESFNEDGQQETQFILTGTGKEWDELEAQKNKIKKLFPGIQGRRAILGDGSGIAVFYGNAFPIATVDGFLKRIQINLTVKEWRTE</sequence>
<evidence type="ECO:0000313" key="2">
    <source>
        <dbReference type="Proteomes" id="UP000016608"/>
    </source>
</evidence>
<dbReference type="GeneID" id="42787568"/>
<organism evidence="1 2">
    <name type="scientific">Eubacterium ramulus ATCC 29099</name>
    <dbReference type="NCBI Taxonomy" id="1256908"/>
    <lineage>
        <taxon>Bacteria</taxon>
        <taxon>Bacillati</taxon>
        <taxon>Bacillota</taxon>
        <taxon>Clostridia</taxon>
        <taxon>Eubacteriales</taxon>
        <taxon>Eubacteriaceae</taxon>
        <taxon>Eubacterium</taxon>
    </lineage>
</organism>
<protein>
    <submittedName>
        <fullName evidence="1">Uncharacterized protein</fullName>
    </submittedName>
</protein>
<dbReference type="Proteomes" id="UP000016608">
    <property type="component" value="Unassembled WGS sequence"/>
</dbReference>
<keyword evidence="2" id="KW-1185">Reference proteome</keyword>
<reference evidence="1 2" key="1">
    <citation type="submission" date="2013-06" db="EMBL/GenBank/DDBJ databases">
        <authorList>
            <person name="Weinstock G."/>
            <person name="Sodergren E."/>
            <person name="Lobos E.A."/>
            <person name="Fulton L."/>
            <person name="Fulton R."/>
            <person name="Courtney L."/>
            <person name="Fronick C."/>
            <person name="O'Laughlin M."/>
            <person name="Godfrey J."/>
            <person name="Wilson R.M."/>
            <person name="Miner T."/>
            <person name="Farmer C."/>
            <person name="Delehaunty K."/>
            <person name="Cordes M."/>
            <person name="Minx P."/>
            <person name="Tomlinson C."/>
            <person name="Chen J."/>
            <person name="Wollam A."/>
            <person name="Pepin K.H."/>
            <person name="Bhonagiri V."/>
            <person name="Zhang X."/>
            <person name="Warren W."/>
            <person name="Mitreva M."/>
            <person name="Mardis E.R."/>
            <person name="Wilson R.K."/>
        </authorList>
    </citation>
    <scope>NUCLEOTIDE SEQUENCE [LARGE SCALE GENOMIC DNA]</scope>
    <source>
        <strain evidence="1 2">ATCC 29099</strain>
    </source>
</reference>
<dbReference type="HOGENOM" id="CLU_1967241_0_0_9"/>
<proteinExistence type="predicted"/>
<accession>U2RBX1</accession>
<comment type="caution">
    <text evidence="1">The sequence shown here is derived from an EMBL/GenBank/DDBJ whole genome shotgun (WGS) entry which is preliminary data.</text>
</comment>
<dbReference type="PATRIC" id="fig|1256908.3.peg.430"/>